<evidence type="ECO:0000256" key="3">
    <source>
        <dbReference type="PROSITE-ProRule" id="PRU10141"/>
    </source>
</evidence>
<dbReference type="GO" id="GO:0004674">
    <property type="term" value="F:protein serine/threonine kinase activity"/>
    <property type="evidence" value="ECO:0007669"/>
    <property type="project" value="UniProtKB-KW"/>
</dbReference>
<dbReference type="InterPro" id="IPR011009">
    <property type="entry name" value="Kinase-like_dom_sf"/>
</dbReference>
<organism evidence="6">
    <name type="scientific">Pelagomonas calceolata</name>
    <dbReference type="NCBI Taxonomy" id="35677"/>
    <lineage>
        <taxon>Eukaryota</taxon>
        <taxon>Sar</taxon>
        <taxon>Stramenopiles</taxon>
        <taxon>Ochrophyta</taxon>
        <taxon>Pelagophyceae</taxon>
        <taxon>Pelagomonadales</taxon>
        <taxon>Pelagomonadaceae</taxon>
        <taxon>Pelagomonas</taxon>
    </lineage>
</organism>
<keyword evidence="1 3" id="KW-0547">Nucleotide-binding</keyword>
<dbReference type="InterPro" id="IPR000719">
    <property type="entry name" value="Prot_kinase_dom"/>
</dbReference>
<dbReference type="SUPFAM" id="SSF56112">
    <property type="entry name" value="Protein kinase-like (PK-like)"/>
    <property type="match status" value="1"/>
</dbReference>
<dbReference type="EMBL" id="CAKKNE010000005">
    <property type="protein sequence ID" value="CAH0375869.1"/>
    <property type="molecule type" value="Genomic_DNA"/>
</dbReference>
<name>A0A7S3ZUC7_9STRA</name>
<sequence length="436" mass="47909">MSAATPRRLAQRLGWTKASDGKGGDWEACGGAAKFNLEKLVGRGSYGQVCAATQISDGKQVAVKRVVGAFDSRRDALCIIREVRILAALPRHDNIVNLLDVRTPLEDPSDDADVFLIFEKAATDLEKVVASNQYFTGDHIRWLSLDLLRGLRWLHSAGVVHRDLKPANCLLEVKPVSLKICDFGLARTLPRQHLQRSVSLRAADDDDAESPKVLHARPPLRRQMTTHVVTRWYRAPELLLRAPQYNSSVDMWACGCVLAELLSMEKASVKCYLDRRPLFPGDASDLSPRTRAIEPGDDQLATIVRVVGCSVQDVAALSSSTEVAQRLEAAKRAAPTGRRTFAALYPGAEKDAVDLLENLIKMDPAQRYSADQCLDHAYLKPIRGANDLLAPPDALDSVDPGPSLGLPQIRRLIRDHARGFAQVAEAVEPAAKKRRT</sequence>
<keyword evidence="2 3" id="KW-0067">ATP-binding</keyword>
<evidence type="ECO:0000256" key="1">
    <source>
        <dbReference type="ARBA" id="ARBA00022741"/>
    </source>
</evidence>
<dbReference type="PROSITE" id="PS00108">
    <property type="entry name" value="PROTEIN_KINASE_ST"/>
    <property type="match status" value="1"/>
</dbReference>
<dbReference type="GO" id="GO:0005524">
    <property type="term" value="F:ATP binding"/>
    <property type="evidence" value="ECO:0007669"/>
    <property type="project" value="UniProtKB-UniRule"/>
</dbReference>
<proteinExistence type="inferred from homology"/>
<dbReference type="InterPro" id="IPR017441">
    <property type="entry name" value="Protein_kinase_ATP_BS"/>
</dbReference>
<dbReference type="Pfam" id="PF00069">
    <property type="entry name" value="Pkinase"/>
    <property type="match status" value="1"/>
</dbReference>
<evidence type="ECO:0000313" key="6">
    <source>
        <dbReference type="EMBL" id="CAE0694035.1"/>
    </source>
</evidence>
<dbReference type="InterPro" id="IPR050117">
    <property type="entry name" value="MAPK"/>
</dbReference>
<evidence type="ECO:0000259" key="5">
    <source>
        <dbReference type="PROSITE" id="PS50011"/>
    </source>
</evidence>
<feature type="binding site" evidence="3">
    <location>
        <position position="64"/>
    </location>
    <ligand>
        <name>ATP</name>
        <dbReference type="ChEBI" id="CHEBI:30616"/>
    </ligand>
</feature>
<keyword evidence="4" id="KW-0723">Serine/threonine-protein kinase</keyword>
<accession>A0A7S3ZUC7</accession>
<reference evidence="7" key="2">
    <citation type="submission" date="2021-11" db="EMBL/GenBank/DDBJ databases">
        <authorList>
            <consortium name="Genoscope - CEA"/>
            <person name="William W."/>
        </authorList>
    </citation>
    <scope>NUCLEOTIDE SEQUENCE</scope>
</reference>
<comment type="similarity">
    <text evidence="4">Belongs to the protein kinase superfamily.</text>
</comment>
<dbReference type="Proteomes" id="UP000789595">
    <property type="component" value="Unassembled WGS sequence"/>
</dbReference>
<feature type="domain" description="Protein kinase" evidence="5">
    <location>
        <begin position="35"/>
        <end position="379"/>
    </location>
</feature>
<dbReference type="SMART" id="SM00220">
    <property type="entry name" value="S_TKc"/>
    <property type="match status" value="1"/>
</dbReference>
<dbReference type="PROSITE" id="PS50011">
    <property type="entry name" value="PROTEIN_KINASE_DOM"/>
    <property type="match status" value="1"/>
</dbReference>
<protein>
    <recommendedName>
        <fullName evidence="5">Protein kinase domain-containing protein</fullName>
    </recommendedName>
</protein>
<dbReference type="PANTHER" id="PTHR24055">
    <property type="entry name" value="MITOGEN-ACTIVATED PROTEIN KINASE"/>
    <property type="match status" value="1"/>
</dbReference>
<dbReference type="AlphaFoldDB" id="A0A7S3ZUC7"/>
<reference evidence="6" key="1">
    <citation type="submission" date="2021-01" db="EMBL/GenBank/DDBJ databases">
        <authorList>
            <person name="Corre E."/>
            <person name="Pelletier E."/>
            <person name="Niang G."/>
            <person name="Scheremetjew M."/>
            <person name="Finn R."/>
            <person name="Kale V."/>
            <person name="Holt S."/>
            <person name="Cochrane G."/>
            <person name="Meng A."/>
            <person name="Brown T."/>
            <person name="Cohen L."/>
        </authorList>
    </citation>
    <scope>NUCLEOTIDE SEQUENCE</scope>
    <source>
        <strain evidence="6">CCMP1756</strain>
    </source>
</reference>
<evidence type="ECO:0000313" key="8">
    <source>
        <dbReference type="Proteomes" id="UP000789595"/>
    </source>
</evidence>
<keyword evidence="4" id="KW-0418">Kinase</keyword>
<evidence type="ECO:0000313" key="7">
    <source>
        <dbReference type="EMBL" id="CAH0375869.1"/>
    </source>
</evidence>
<dbReference type="EMBL" id="HBIW01011084">
    <property type="protein sequence ID" value="CAE0694035.1"/>
    <property type="molecule type" value="Transcribed_RNA"/>
</dbReference>
<evidence type="ECO:0000256" key="2">
    <source>
        <dbReference type="ARBA" id="ARBA00022840"/>
    </source>
</evidence>
<dbReference type="InterPro" id="IPR008271">
    <property type="entry name" value="Ser/Thr_kinase_AS"/>
</dbReference>
<dbReference type="PROSITE" id="PS00107">
    <property type="entry name" value="PROTEIN_KINASE_ATP"/>
    <property type="match status" value="1"/>
</dbReference>
<gene>
    <name evidence="6" type="ORF">PCAL00307_LOCUS9471</name>
    <name evidence="7" type="ORF">PECAL_5P04170</name>
</gene>
<dbReference type="Gene3D" id="3.30.200.20">
    <property type="entry name" value="Phosphorylase Kinase, domain 1"/>
    <property type="match status" value="1"/>
</dbReference>
<dbReference type="Gene3D" id="1.10.510.10">
    <property type="entry name" value="Transferase(Phosphotransferase) domain 1"/>
    <property type="match status" value="1"/>
</dbReference>
<keyword evidence="8" id="KW-1185">Reference proteome</keyword>
<evidence type="ECO:0000256" key="4">
    <source>
        <dbReference type="RuleBase" id="RU000304"/>
    </source>
</evidence>
<keyword evidence="4" id="KW-0808">Transferase</keyword>
<dbReference type="OrthoDB" id="192887at2759"/>